<gene>
    <name evidence="5" type="ORF">NQ315_001141</name>
</gene>
<dbReference type="SUPFAM" id="SSF53067">
    <property type="entry name" value="Actin-like ATPase domain"/>
    <property type="match status" value="2"/>
</dbReference>
<dbReference type="PRINTS" id="PR00301">
    <property type="entry name" value="HEATSHOCK70"/>
</dbReference>
<dbReference type="EMBL" id="JANEYG010000002">
    <property type="protein sequence ID" value="KAJ8924976.1"/>
    <property type="molecule type" value="Genomic_DNA"/>
</dbReference>
<dbReference type="AlphaFoldDB" id="A0AAV8WEU7"/>
<dbReference type="PROSITE" id="PS00297">
    <property type="entry name" value="HSP70_1"/>
    <property type="match status" value="1"/>
</dbReference>
<keyword evidence="6" id="KW-1185">Reference proteome</keyword>
<evidence type="ECO:0008006" key="7">
    <source>
        <dbReference type="Google" id="ProtNLM"/>
    </source>
</evidence>
<organism evidence="5 6">
    <name type="scientific">Exocentrus adspersus</name>
    <dbReference type="NCBI Taxonomy" id="1586481"/>
    <lineage>
        <taxon>Eukaryota</taxon>
        <taxon>Metazoa</taxon>
        <taxon>Ecdysozoa</taxon>
        <taxon>Arthropoda</taxon>
        <taxon>Hexapoda</taxon>
        <taxon>Insecta</taxon>
        <taxon>Pterygota</taxon>
        <taxon>Neoptera</taxon>
        <taxon>Endopterygota</taxon>
        <taxon>Coleoptera</taxon>
        <taxon>Polyphaga</taxon>
        <taxon>Cucujiformia</taxon>
        <taxon>Chrysomeloidea</taxon>
        <taxon>Cerambycidae</taxon>
        <taxon>Lamiinae</taxon>
        <taxon>Acanthocinini</taxon>
        <taxon>Exocentrus</taxon>
    </lineage>
</organism>
<dbReference type="Gene3D" id="3.30.420.40">
    <property type="match status" value="2"/>
</dbReference>
<dbReference type="InterPro" id="IPR029047">
    <property type="entry name" value="HSP70_peptide-bd_sf"/>
</dbReference>
<sequence length="612" mass="68669">MSGRPVLGIDLGTTFSAASVYRNGRADLVPNEIGQRLTPSVVFFDPNNRDIVHVGDMAIELGTSYPKNCLFDAKRFIGRQYDDEFISAYTNSKQVLFSLVKGKDGEAAYEIDIENEKIIKKPEDVSAEVLKYLKSTADTFLGVDVTDAVISIPAYFSNAQRSATKAAAKLAGLKVLKLITEPTAAAIHYVSEKNKQNSNILVFDFGGGTLDVSVIKVTNQVFQVKAVSGDTLLGGRNFDEVLFNYFYKSICDLGKENLTDRRLRRRLNTMCTKVKEKLSTVTEYPLILDRYDGVSDLNIPMTKELFEELNKDIFVRVMDSVDSCIQDSGLSKTDINEVVLVGGSTRIKKIYDLLAAHFGVEKLKRDLHPDEAVAAGASIHASVILSENQDLDKFKVTEVTPISLGVRSDKNLMAVLIPRNSPLPAEATKVFTTGLNDQDRIPFAIYEGERKNTDYNNKLGECIITGIPKKCAGDVKCTVHVKLDEDGILNLNVVEESTGKTNKLLLNMDEVRLSEKKIKFSVEDAQRHRREDDVFEKFVYFRLTVQTECRQILYNIETYCATKHQNIVRSYCEQFLRESDELDFTEIEKLEQLFAAFKKTCRSEPSTSCRRT</sequence>
<accession>A0AAV8WEU7</accession>
<dbReference type="PROSITE" id="PS00329">
    <property type="entry name" value="HSP70_2"/>
    <property type="match status" value="1"/>
</dbReference>
<dbReference type="CDD" id="cd24028">
    <property type="entry name" value="ASKHA_NBD_HSP70_HSPA1-like"/>
    <property type="match status" value="1"/>
</dbReference>
<comment type="caution">
    <text evidence="5">The sequence shown here is derived from an EMBL/GenBank/DDBJ whole genome shotgun (WGS) entry which is preliminary data.</text>
</comment>
<dbReference type="Pfam" id="PF00012">
    <property type="entry name" value="HSP70"/>
    <property type="match status" value="1"/>
</dbReference>
<dbReference type="Gene3D" id="3.30.30.30">
    <property type="match status" value="1"/>
</dbReference>
<name>A0AAV8WEU7_9CUCU</name>
<dbReference type="InterPro" id="IPR018181">
    <property type="entry name" value="Heat_shock_70_CS"/>
</dbReference>
<evidence type="ECO:0000256" key="4">
    <source>
        <dbReference type="RuleBase" id="RU003322"/>
    </source>
</evidence>
<dbReference type="GO" id="GO:0005524">
    <property type="term" value="F:ATP binding"/>
    <property type="evidence" value="ECO:0007669"/>
    <property type="project" value="UniProtKB-KW"/>
</dbReference>
<dbReference type="Gene3D" id="2.60.34.10">
    <property type="entry name" value="Substrate Binding Domain Of DNAk, Chain A, domain 1"/>
    <property type="match status" value="1"/>
</dbReference>
<comment type="similarity">
    <text evidence="1 4">Belongs to the heat shock protein 70 family.</text>
</comment>
<dbReference type="InterPro" id="IPR013126">
    <property type="entry name" value="Hsp_70_fam"/>
</dbReference>
<evidence type="ECO:0000256" key="3">
    <source>
        <dbReference type="ARBA" id="ARBA00022840"/>
    </source>
</evidence>
<evidence type="ECO:0000313" key="6">
    <source>
        <dbReference type="Proteomes" id="UP001159042"/>
    </source>
</evidence>
<dbReference type="Gene3D" id="3.90.640.10">
    <property type="entry name" value="Actin, Chain A, domain 4"/>
    <property type="match status" value="1"/>
</dbReference>
<evidence type="ECO:0000313" key="5">
    <source>
        <dbReference type="EMBL" id="KAJ8924976.1"/>
    </source>
</evidence>
<dbReference type="PANTHER" id="PTHR19375">
    <property type="entry name" value="HEAT SHOCK PROTEIN 70KDA"/>
    <property type="match status" value="1"/>
</dbReference>
<evidence type="ECO:0000256" key="2">
    <source>
        <dbReference type="ARBA" id="ARBA00022741"/>
    </source>
</evidence>
<keyword evidence="3 4" id="KW-0067">ATP-binding</keyword>
<evidence type="ECO:0000256" key="1">
    <source>
        <dbReference type="ARBA" id="ARBA00007381"/>
    </source>
</evidence>
<reference evidence="5 6" key="1">
    <citation type="journal article" date="2023" name="Insect Mol. Biol.">
        <title>Genome sequencing provides insights into the evolution of gene families encoding plant cell wall-degrading enzymes in longhorned beetles.</title>
        <authorList>
            <person name="Shin N.R."/>
            <person name="Okamura Y."/>
            <person name="Kirsch R."/>
            <person name="Pauchet Y."/>
        </authorList>
    </citation>
    <scope>NUCLEOTIDE SEQUENCE [LARGE SCALE GENOMIC DNA]</scope>
    <source>
        <strain evidence="5">EAD_L_NR</strain>
    </source>
</reference>
<dbReference type="Proteomes" id="UP001159042">
    <property type="component" value="Unassembled WGS sequence"/>
</dbReference>
<dbReference type="GO" id="GO:0140662">
    <property type="term" value="F:ATP-dependent protein folding chaperone"/>
    <property type="evidence" value="ECO:0007669"/>
    <property type="project" value="InterPro"/>
</dbReference>
<keyword evidence="2 4" id="KW-0547">Nucleotide-binding</keyword>
<dbReference type="SUPFAM" id="SSF100920">
    <property type="entry name" value="Heat shock protein 70kD (HSP70), peptide-binding domain"/>
    <property type="match status" value="1"/>
</dbReference>
<dbReference type="InterPro" id="IPR043129">
    <property type="entry name" value="ATPase_NBD"/>
</dbReference>
<protein>
    <recommendedName>
        <fullName evidence="7">Heat shock protein 70</fullName>
    </recommendedName>
</protein>
<proteinExistence type="inferred from homology"/>